<dbReference type="InterPro" id="IPR013783">
    <property type="entry name" value="Ig-like_fold"/>
</dbReference>
<dbReference type="AlphaFoldDB" id="A0A5N5K9D3"/>
<keyword evidence="3" id="KW-0812">Transmembrane</keyword>
<gene>
    <name evidence="13" type="ORF">PHYPO_G00148800</name>
</gene>
<keyword evidence="8" id="KW-0675">Receptor</keyword>
<comment type="subcellular location">
    <subcellularLocation>
        <location evidence="1">Cell membrane</location>
        <topology evidence="1">Single-pass type I membrane protein</topology>
    </subcellularLocation>
</comment>
<dbReference type="GO" id="GO:0007166">
    <property type="term" value="P:cell surface receptor signaling pathway"/>
    <property type="evidence" value="ECO:0007669"/>
    <property type="project" value="TreeGrafter"/>
</dbReference>
<dbReference type="InterPro" id="IPR003599">
    <property type="entry name" value="Ig_sub"/>
</dbReference>
<dbReference type="SMART" id="SM00406">
    <property type="entry name" value="IGv"/>
    <property type="match status" value="1"/>
</dbReference>
<dbReference type="Proteomes" id="UP000327468">
    <property type="component" value="Chromosome 25"/>
</dbReference>
<comment type="caution">
    <text evidence="13">The sequence shown here is derived from an EMBL/GenBank/DDBJ whole genome shotgun (WGS) entry which is preliminary data.</text>
</comment>
<evidence type="ECO:0000256" key="9">
    <source>
        <dbReference type="ARBA" id="ARBA00023180"/>
    </source>
</evidence>
<evidence type="ECO:0000256" key="2">
    <source>
        <dbReference type="ARBA" id="ARBA00022475"/>
    </source>
</evidence>
<dbReference type="PANTHER" id="PTHR25466">
    <property type="entry name" value="T-LYMPHOCYTE ACTIVATION ANTIGEN"/>
    <property type="match status" value="1"/>
</dbReference>
<organism evidence="13 14">
    <name type="scientific">Pangasianodon hypophthalmus</name>
    <name type="common">Striped catfish</name>
    <name type="synonym">Helicophagus hypophthalmus</name>
    <dbReference type="NCBI Taxonomy" id="310915"/>
    <lineage>
        <taxon>Eukaryota</taxon>
        <taxon>Metazoa</taxon>
        <taxon>Chordata</taxon>
        <taxon>Craniata</taxon>
        <taxon>Vertebrata</taxon>
        <taxon>Euteleostomi</taxon>
        <taxon>Actinopterygii</taxon>
        <taxon>Neopterygii</taxon>
        <taxon>Teleostei</taxon>
        <taxon>Ostariophysi</taxon>
        <taxon>Siluriformes</taxon>
        <taxon>Pangasiidae</taxon>
        <taxon>Pangasianodon</taxon>
    </lineage>
</organism>
<keyword evidence="2" id="KW-1003">Cell membrane</keyword>
<feature type="chain" id="PRO_5024444528" description="Ig-like domain-containing protein" evidence="11">
    <location>
        <begin position="21"/>
        <end position="161"/>
    </location>
</feature>
<keyword evidence="14" id="KW-1185">Reference proteome</keyword>
<evidence type="ECO:0000256" key="3">
    <source>
        <dbReference type="ARBA" id="ARBA00022692"/>
    </source>
</evidence>
<dbReference type="InterPro" id="IPR036179">
    <property type="entry name" value="Ig-like_dom_sf"/>
</dbReference>
<evidence type="ECO:0000259" key="12">
    <source>
        <dbReference type="PROSITE" id="PS50835"/>
    </source>
</evidence>
<dbReference type="SUPFAM" id="SSF48726">
    <property type="entry name" value="Immunoglobulin"/>
    <property type="match status" value="1"/>
</dbReference>
<feature type="signal peptide" evidence="11">
    <location>
        <begin position="1"/>
        <end position="20"/>
    </location>
</feature>
<evidence type="ECO:0000256" key="4">
    <source>
        <dbReference type="ARBA" id="ARBA00022729"/>
    </source>
</evidence>
<keyword evidence="9" id="KW-0325">Glycoprotein</keyword>
<feature type="domain" description="Ig-like" evidence="12">
    <location>
        <begin position="32"/>
        <end position="134"/>
    </location>
</feature>
<evidence type="ECO:0000313" key="14">
    <source>
        <dbReference type="Proteomes" id="UP000327468"/>
    </source>
</evidence>
<dbReference type="GO" id="GO:0009897">
    <property type="term" value="C:external side of plasma membrane"/>
    <property type="evidence" value="ECO:0007669"/>
    <property type="project" value="TreeGrafter"/>
</dbReference>
<dbReference type="Pfam" id="PF07686">
    <property type="entry name" value="V-set"/>
    <property type="match status" value="1"/>
</dbReference>
<dbReference type="EMBL" id="VFJC01000026">
    <property type="protein sequence ID" value="KAB5526185.1"/>
    <property type="molecule type" value="Genomic_DNA"/>
</dbReference>
<reference evidence="13 14" key="1">
    <citation type="submission" date="2019-06" db="EMBL/GenBank/DDBJ databases">
        <title>A chromosome-scale genome assembly of the striped catfish, Pangasianodon hypophthalmus.</title>
        <authorList>
            <person name="Wen M."/>
            <person name="Zahm M."/>
            <person name="Roques C."/>
            <person name="Cabau C."/>
            <person name="Klopp C."/>
            <person name="Donnadieu C."/>
            <person name="Jouanno E."/>
            <person name="Avarre J.-C."/>
            <person name="Campet M."/>
            <person name="Ha T.T.T."/>
            <person name="Dugue R."/>
            <person name="Lampietro C."/>
            <person name="Louis A."/>
            <person name="Herpin A."/>
            <person name="Echchiki A."/>
            <person name="Berthelot C."/>
            <person name="Parey E."/>
            <person name="Roest-Crollius H."/>
            <person name="Braasch I."/>
            <person name="Postlethwait J."/>
            <person name="Bobe J."/>
            <person name="Montfort J."/>
            <person name="Bouchez O."/>
            <person name="Begum T."/>
            <person name="Schartl M."/>
            <person name="Guiguen Y."/>
        </authorList>
    </citation>
    <scope>NUCLEOTIDE SEQUENCE [LARGE SCALE GENOMIC DNA]</scope>
    <source>
        <strain evidence="13 14">Indonesia</strain>
        <tissue evidence="13">Blood</tissue>
    </source>
</reference>
<keyword evidence="4 11" id="KW-0732">Signal</keyword>
<evidence type="ECO:0000256" key="11">
    <source>
        <dbReference type="SAM" id="SignalP"/>
    </source>
</evidence>
<protein>
    <recommendedName>
        <fullName evidence="12">Ig-like domain-containing protein</fullName>
    </recommendedName>
</protein>
<keyword evidence="7" id="KW-1015">Disulfide bond</keyword>
<keyword evidence="10" id="KW-0393">Immunoglobulin domain</keyword>
<evidence type="ECO:0000256" key="6">
    <source>
        <dbReference type="ARBA" id="ARBA00023136"/>
    </source>
</evidence>
<dbReference type="Gene3D" id="2.60.40.10">
    <property type="entry name" value="Immunoglobulins"/>
    <property type="match status" value="1"/>
</dbReference>
<dbReference type="PROSITE" id="PS50835">
    <property type="entry name" value="IG_LIKE"/>
    <property type="match status" value="1"/>
</dbReference>
<evidence type="ECO:0000256" key="10">
    <source>
        <dbReference type="ARBA" id="ARBA00023319"/>
    </source>
</evidence>
<keyword evidence="5" id="KW-1133">Transmembrane helix</keyword>
<evidence type="ECO:0000256" key="7">
    <source>
        <dbReference type="ARBA" id="ARBA00023157"/>
    </source>
</evidence>
<dbReference type="GO" id="GO:0042130">
    <property type="term" value="P:negative regulation of T cell proliferation"/>
    <property type="evidence" value="ECO:0007669"/>
    <property type="project" value="TreeGrafter"/>
</dbReference>
<dbReference type="GO" id="GO:0031295">
    <property type="term" value="P:T cell costimulation"/>
    <property type="evidence" value="ECO:0007669"/>
    <property type="project" value="TreeGrafter"/>
</dbReference>
<evidence type="ECO:0000256" key="1">
    <source>
        <dbReference type="ARBA" id="ARBA00004251"/>
    </source>
</evidence>
<dbReference type="GO" id="GO:0042102">
    <property type="term" value="P:positive regulation of T cell proliferation"/>
    <property type="evidence" value="ECO:0007669"/>
    <property type="project" value="TreeGrafter"/>
</dbReference>
<evidence type="ECO:0000256" key="8">
    <source>
        <dbReference type="ARBA" id="ARBA00023170"/>
    </source>
</evidence>
<dbReference type="InterPro" id="IPR051713">
    <property type="entry name" value="T-cell_Activation_Regulation"/>
</dbReference>
<accession>A0A5N5K9D3</accession>
<dbReference type="GO" id="GO:0006955">
    <property type="term" value="P:immune response"/>
    <property type="evidence" value="ECO:0007669"/>
    <property type="project" value="TreeGrafter"/>
</dbReference>
<keyword evidence="6" id="KW-0472">Membrane</keyword>
<evidence type="ECO:0000256" key="5">
    <source>
        <dbReference type="ARBA" id="ARBA00022989"/>
    </source>
</evidence>
<dbReference type="OrthoDB" id="9898017at2759"/>
<evidence type="ECO:0000313" key="13">
    <source>
        <dbReference type="EMBL" id="KAB5526185.1"/>
    </source>
</evidence>
<dbReference type="InterPro" id="IPR013106">
    <property type="entry name" value="Ig_V-set"/>
</dbReference>
<proteinExistence type="predicted"/>
<dbReference type="GO" id="GO:0071222">
    <property type="term" value="P:cellular response to lipopolysaccharide"/>
    <property type="evidence" value="ECO:0007669"/>
    <property type="project" value="TreeGrafter"/>
</dbReference>
<name>A0A5N5K9D3_PANHP</name>
<sequence>MSRRCFLFFLVQLLIHNVLAQNIAYTCKTVVGGTVILPCFTKNAALVGDVFWRYEERKENKAVFDIISGKEDFQDQSQEYRGRVKSFPTDYAKGNFSIQLIDVKLSDSGTYTCIIPKSPPNVLLIVEEEKKQITDPKNGDVTRGASSVFLLGCSLLYSLAF</sequence>
<dbReference type="InterPro" id="IPR007110">
    <property type="entry name" value="Ig-like_dom"/>
</dbReference>
<dbReference type="SMART" id="SM00409">
    <property type="entry name" value="IG"/>
    <property type="match status" value="1"/>
</dbReference>
<dbReference type="PANTHER" id="PTHR25466:SF14">
    <property type="entry name" value="BUTYROPHILIN SUBFAMILY 2 MEMBER A2-LIKE-RELATED"/>
    <property type="match status" value="1"/>
</dbReference>